<dbReference type="PROSITE" id="PS51186">
    <property type="entry name" value="GNAT"/>
    <property type="match status" value="1"/>
</dbReference>
<name>A0A5B2VFL1_9HYPH</name>
<dbReference type="InterPro" id="IPR000182">
    <property type="entry name" value="GNAT_dom"/>
</dbReference>
<evidence type="ECO:0000313" key="5">
    <source>
        <dbReference type="Proteomes" id="UP000323142"/>
    </source>
</evidence>
<organism evidence="4 5">
    <name type="scientific">Salinarimonas soli</name>
    <dbReference type="NCBI Taxonomy" id="1638099"/>
    <lineage>
        <taxon>Bacteria</taxon>
        <taxon>Pseudomonadati</taxon>
        <taxon>Pseudomonadota</taxon>
        <taxon>Alphaproteobacteria</taxon>
        <taxon>Hyphomicrobiales</taxon>
        <taxon>Salinarimonadaceae</taxon>
        <taxon>Salinarimonas</taxon>
    </lineage>
</organism>
<gene>
    <name evidence="4" type="ORF">F0L46_10500</name>
</gene>
<dbReference type="PANTHER" id="PTHR43877">
    <property type="entry name" value="AMINOALKYLPHOSPHONATE N-ACETYLTRANSFERASE-RELATED-RELATED"/>
    <property type="match status" value="1"/>
</dbReference>
<dbReference type="CDD" id="cd04301">
    <property type="entry name" value="NAT_SF"/>
    <property type="match status" value="1"/>
</dbReference>
<keyword evidence="2" id="KW-0012">Acyltransferase</keyword>
<dbReference type="PANTHER" id="PTHR43877:SF2">
    <property type="entry name" value="AMINOALKYLPHOSPHONATE N-ACETYLTRANSFERASE-RELATED"/>
    <property type="match status" value="1"/>
</dbReference>
<dbReference type="OrthoDB" id="9803233at2"/>
<reference evidence="4 5" key="1">
    <citation type="submission" date="2019-09" db="EMBL/GenBank/DDBJ databases">
        <title>Salinarimonas rosea gen. nov., sp. nov., a new member of the a-2 subgroup of the Proteobacteria.</title>
        <authorList>
            <person name="Liu J."/>
        </authorList>
    </citation>
    <scope>NUCLEOTIDE SEQUENCE [LARGE SCALE GENOMIC DNA]</scope>
    <source>
        <strain evidence="4 5">BN140002</strain>
    </source>
</reference>
<proteinExistence type="predicted"/>
<evidence type="ECO:0000259" key="3">
    <source>
        <dbReference type="PROSITE" id="PS51186"/>
    </source>
</evidence>
<evidence type="ECO:0000313" key="4">
    <source>
        <dbReference type="EMBL" id="KAA2237418.1"/>
    </source>
</evidence>
<dbReference type="AlphaFoldDB" id="A0A5B2VFL1"/>
<reference evidence="4 5" key="2">
    <citation type="submission" date="2019-09" db="EMBL/GenBank/DDBJ databases">
        <authorList>
            <person name="Jin C."/>
        </authorList>
    </citation>
    <scope>NUCLEOTIDE SEQUENCE [LARGE SCALE GENOMIC DNA]</scope>
    <source>
        <strain evidence="4 5">BN140002</strain>
    </source>
</reference>
<evidence type="ECO:0000256" key="2">
    <source>
        <dbReference type="ARBA" id="ARBA00023315"/>
    </source>
</evidence>
<dbReference type="EMBL" id="VUOA01000019">
    <property type="protein sequence ID" value="KAA2237418.1"/>
    <property type="molecule type" value="Genomic_DNA"/>
</dbReference>
<dbReference type="GO" id="GO:0016747">
    <property type="term" value="F:acyltransferase activity, transferring groups other than amino-acyl groups"/>
    <property type="evidence" value="ECO:0007669"/>
    <property type="project" value="InterPro"/>
</dbReference>
<dbReference type="InterPro" id="IPR050832">
    <property type="entry name" value="Bact_Acetyltransf"/>
</dbReference>
<dbReference type="Gene3D" id="3.40.630.30">
    <property type="match status" value="1"/>
</dbReference>
<evidence type="ECO:0000256" key="1">
    <source>
        <dbReference type="ARBA" id="ARBA00022679"/>
    </source>
</evidence>
<accession>A0A5B2VFL1</accession>
<keyword evidence="5" id="KW-1185">Reference proteome</keyword>
<feature type="domain" description="N-acetyltransferase" evidence="3">
    <location>
        <begin position="9"/>
        <end position="155"/>
    </location>
</feature>
<dbReference type="SUPFAM" id="SSF55729">
    <property type="entry name" value="Acyl-CoA N-acyltransferases (Nat)"/>
    <property type="match status" value="1"/>
</dbReference>
<protein>
    <submittedName>
        <fullName evidence="4">GNAT family N-acetyltransferase</fullName>
    </submittedName>
</protein>
<dbReference type="Proteomes" id="UP000323142">
    <property type="component" value="Unassembled WGS sequence"/>
</dbReference>
<comment type="caution">
    <text evidence="4">The sequence shown here is derived from an EMBL/GenBank/DDBJ whole genome shotgun (WGS) entry which is preliminary data.</text>
</comment>
<dbReference type="InterPro" id="IPR016181">
    <property type="entry name" value="Acyl_CoA_acyltransferase"/>
</dbReference>
<dbReference type="Pfam" id="PF00583">
    <property type="entry name" value="Acetyltransf_1"/>
    <property type="match status" value="1"/>
</dbReference>
<keyword evidence="1 4" id="KW-0808">Transferase</keyword>
<sequence length="155" mass="16852">MSVVTGQSLRIRPAAEADLDAIERIETGAFASDRASRRQMLHAVRSGTILCLVAERDGAVAGYATVEFRRGARVAHLASIAIAPSAAGRGLGRELLMAVEAGSRARGCDRLRLEVRADNVAAQHLYDRSGYARIGEEDDYYEDGSSAWRYEKRLA</sequence>
<dbReference type="RefSeq" id="WP_149817206.1">
    <property type="nucleotide sequence ID" value="NZ_VUOA01000019.1"/>
</dbReference>